<name>A0A372L766_9BACI</name>
<dbReference type="AlphaFoldDB" id="A0A372L766"/>
<dbReference type="Proteomes" id="UP000262939">
    <property type="component" value="Unassembled WGS sequence"/>
</dbReference>
<comment type="caution">
    <text evidence="1">The sequence shown here is derived from an EMBL/GenBank/DDBJ whole genome shotgun (WGS) entry which is preliminary data.</text>
</comment>
<proteinExistence type="predicted"/>
<dbReference type="EMBL" id="QVTD01000018">
    <property type="protein sequence ID" value="RFU61046.1"/>
    <property type="molecule type" value="Genomic_DNA"/>
</dbReference>
<sequence>MKKITGDEIRRLLENGEASIGLVWSGTADERIGENGELEFLVPKEDSNLWFYKMVHPENG</sequence>
<gene>
    <name evidence="1" type="ORF">D0466_19685</name>
</gene>
<organism evidence="1 2">
    <name type="scientific">Peribacillus glennii</name>
    <dbReference type="NCBI Taxonomy" id="2303991"/>
    <lineage>
        <taxon>Bacteria</taxon>
        <taxon>Bacillati</taxon>
        <taxon>Bacillota</taxon>
        <taxon>Bacilli</taxon>
        <taxon>Bacillales</taxon>
        <taxon>Bacillaceae</taxon>
        <taxon>Peribacillus</taxon>
    </lineage>
</organism>
<reference evidence="1 2" key="1">
    <citation type="submission" date="2018-08" db="EMBL/GenBank/DDBJ databases">
        <title>Bacillus chawlae sp. nov., Bacillus glennii sp. nov., and Bacillus saganii sp. nov. Isolated from the Vehicle Assembly Building at Kennedy Space Center where the Viking Spacecraft were Assembled.</title>
        <authorList>
            <person name="Seuylemezian A."/>
            <person name="Vaishampayan P."/>
        </authorList>
    </citation>
    <scope>NUCLEOTIDE SEQUENCE [LARGE SCALE GENOMIC DNA]</scope>
    <source>
        <strain evidence="1 2">V44-8</strain>
    </source>
</reference>
<keyword evidence="2" id="KW-1185">Reference proteome</keyword>
<evidence type="ECO:0000313" key="1">
    <source>
        <dbReference type="EMBL" id="RFU61046.1"/>
    </source>
</evidence>
<dbReference type="SUPFAM" id="SSF53850">
    <property type="entry name" value="Periplasmic binding protein-like II"/>
    <property type="match status" value="1"/>
</dbReference>
<protein>
    <submittedName>
        <fullName evidence="1">Uncharacterized protein</fullName>
    </submittedName>
</protein>
<dbReference type="OrthoDB" id="9769319at2"/>
<dbReference type="Gene3D" id="3.40.190.10">
    <property type="entry name" value="Periplasmic binding protein-like II"/>
    <property type="match status" value="1"/>
</dbReference>
<evidence type="ECO:0000313" key="2">
    <source>
        <dbReference type="Proteomes" id="UP000262939"/>
    </source>
</evidence>
<accession>A0A372L766</accession>